<organism evidence="2 3">
    <name type="scientific">Pleurotus ostreatus (strain PC15)</name>
    <name type="common">Oyster mushroom</name>
    <dbReference type="NCBI Taxonomy" id="1137138"/>
    <lineage>
        <taxon>Eukaryota</taxon>
        <taxon>Fungi</taxon>
        <taxon>Dikarya</taxon>
        <taxon>Basidiomycota</taxon>
        <taxon>Agaricomycotina</taxon>
        <taxon>Agaricomycetes</taxon>
        <taxon>Agaricomycetidae</taxon>
        <taxon>Agaricales</taxon>
        <taxon>Pleurotineae</taxon>
        <taxon>Pleurotaceae</taxon>
        <taxon>Pleurotus</taxon>
    </lineage>
</organism>
<evidence type="ECO:0000313" key="3">
    <source>
        <dbReference type="Proteomes" id="UP000027073"/>
    </source>
</evidence>
<dbReference type="Gene3D" id="3.30.2140.20">
    <property type="match status" value="1"/>
</dbReference>
<evidence type="ECO:0000256" key="1">
    <source>
        <dbReference type="ARBA" id="ARBA00006547"/>
    </source>
</evidence>
<dbReference type="Pfam" id="PF00797">
    <property type="entry name" value="Acetyltransf_2"/>
    <property type="match status" value="1"/>
</dbReference>
<dbReference type="Proteomes" id="UP000027073">
    <property type="component" value="Unassembled WGS sequence"/>
</dbReference>
<dbReference type="EMBL" id="KL198009">
    <property type="protein sequence ID" value="KDQ26958.1"/>
    <property type="molecule type" value="Genomic_DNA"/>
</dbReference>
<reference evidence="3" key="1">
    <citation type="journal article" date="2014" name="Proc. Natl. Acad. Sci. U.S.A.">
        <title>Extensive sampling of basidiomycete genomes demonstrates inadequacy of the white-rot/brown-rot paradigm for wood decay fungi.</title>
        <authorList>
            <person name="Riley R."/>
            <person name="Salamov A.A."/>
            <person name="Brown D.W."/>
            <person name="Nagy L.G."/>
            <person name="Floudas D."/>
            <person name="Held B.W."/>
            <person name="Levasseur A."/>
            <person name="Lombard V."/>
            <person name="Morin E."/>
            <person name="Otillar R."/>
            <person name="Lindquist E.A."/>
            <person name="Sun H."/>
            <person name="LaButti K.M."/>
            <person name="Schmutz J."/>
            <person name="Jabbour D."/>
            <person name="Luo H."/>
            <person name="Baker S.E."/>
            <person name="Pisabarro A.G."/>
            <person name="Walton J.D."/>
            <person name="Blanchette R.A."/>
            <person name="Henrissat B."/>
            <person name="Martin F."/>
            <person name="Cullen D."/>
            <person name="Hibbett D.S."/>
            <person name="Grigoriev I.V."/>
        </authorList>
    </citation>
    <scope>NUCLEOTIDE SEQUENCE [LARGE SCALE GENOMIC DNA]</scope>
    <source>
        <strain evidence="3">PC15</strain>
    </source>
</reference>
<evidence type="ECO:0000313" key="2">
    <source>
        <dbReference type="EMBL" id="KDQ26958.1"/>
    </source>
</evidence>
<dbReference type="PANTHER" id="PTHR11786">
    <property type="entry name" value="N-HYDROXYARYLAMINE O-ACETYLTRANSFERASE"/>
    <property type="match status" value="1"/>
</dbReference>
<accession>A0A067NFZ3</accession>
<dbReference type="AlphaFoldDB" id="A0A067NFZ3"/>
<dbReference type="InterPro" id="IPR053710">
    <property type="entry name" value="Arylamine_NAT_domain_sf"/>
</dbReference>
<dbReference type="HOGENOM" id="CLU_049918_2_1_1"/>
<gene>
    <name evidence="2" type="ORF">PLEOSDRAFT_1077745</name>
</gene>
<proteinExistence type="inferred from homology"/>
<dbReference type="InParanoid" id="A0A067NFZ3"/>
<sequence length="358" mass="39716">MAAGLLSNGAWIKKLPGPYTAEQVIQWLSRIGYDHNHTAEDIASGAFQTSLDNLGQLSRRHLQAFPFENVAMHYEEDHFVDVSPGGLYKRLVIDGKGSYCFGLNGLLLGMLRGLGYRAYGGAARVNMAREPSDPVDFQGLTHMVMFVQPGDANQTWLVDVGFGGSGLARPMLLSDAEDNVVLGTTPSERHRLVRKVLPMSSLELRDGSRSDHPQLEYQLHVSHTGGAEPWRVLYTFTDREFFDCDYEAASFDICTRPYLGLFWDMVWAVKYFTLGSAEAEEVEAQVETSSHAHINWPGHLGRLILSGKEAKKVIGTRTEVFATIETDSDRIRVLRESFGVGVVEEDAVHIKGRRAALG</sequence>
<protein>
    <submittedName>
        <fullName evidence="2">Uncharacterized protein</fullName>
    </submittedName>
</protein>
<comment type="similarity">
    <text evidence="1">Belongs to the arylamine N-acetyltransferase family.</text>
</comment>
<dbReference type="SUPFAM" id="SSF54001">
    <property type="entry name" value="Cysteine proteinases"/>
    <property type="match status" value="1"/>
</dbReference>
<dbReference type="STRING" id="1137138.A0A067NFZ3"/>
<dbReference type="InterPro" id="IPR038765">
    <property type="entry name" value="Papain-like_cys_pep_sf"/>
</dbReference>
<dbReference type="GO" id="GO:0016407">
    <property type="term" value="F:acetyltransferase activity"/>
    <property type="evidence" value="ECO:0007669"/>
    <property type="project" value="InterPro"/>
</dbReference>
<dbReference type="VEuPathDB" id="FungiDB:PLEOSDRAFT_1077745"/>
<dbReference type="PANTHER" id="PTHR11786:SF0">
    <property type="entry name" value="ARYLAMINE N-ACETYLTRANSFERASE 4-RELATED"/>
    <property type="match status" value="1"/>
</dbReference>
<dbReference type="InterPro" id="IPR001447">
    <property type="entry name" value="Arylamine_N-AcTrfase"/>
</dbReference>
<name>A0A067NFZ3_PLEO1</name>
<dbReference type="OrthoDB" id="10260017at2759"/>